<evidence type="ECO:0000313" key="3">
    <source>
        <dbReference type="EMBL" id="SFF72717.1"/>
    </source>
</evidence>
<sequence length="106" mass="11232">MDHIPADELPEVGKAAYAVCRDAADAGVFVFAGGLDPQQPTIVSPDGLVTDGPFPETKEFIGGLMVVDVPTREEALTWATRIAAACRCPQEVRRLGDGAATESTFR</sequence>
<evidence type="ECO:0000259" key="2">
    <source>
        <dbReference type="Pfam" id="PF03795"/>
    </source>
</evidence>
<evidence type="ECO:0000256" key="1">
    <source>
        <dbReference type="ARBA" id="ARBA00007689"/>
    </source>
</evidence>
<name>A0A1I2L5J4_9ACTN</name>
<dbReference type="Pfam" id="PF03795">
    <property type="entry name" value="YCII"/>
    <property type="match status" value="1"/>
</dbReference>
<dbReference type="PANTHER" id="PTHR35174">
    <property type="entry name" value="BLL7171 PROTEIN-RELATED"/>
    <property type="match status" value="1"/>
</dbReference>
<proteinExistence type="inferred from homology"/>
<dbReference type="Gene3D" id="3.30.70.1060">
    <property type="entry name" value="Dimeric alpha+beta barrel"/>
    <property type="match status" value="1"/>
</dbReference>
<gene>
    <name evidence="3" type="ORF">SAMN05421541_119113</name>
</gene>
<feature type="domain" description="YCII-related" evidence="2">
    <location>
        <begin position="9"/>
        <end position="82"/>
    </location>
</feature>
<dbReference type="PANTHER" id="PTHR35174:SF3">
    <property type="entry name" value="BLL7171 PROTEIN"/>
    <property type="match status" value="1"/>
</dbReference>
<dbReference type="OrthoDB" id="3212458at2"/>
<accession>A0A1I2L5J4</accession>
<dbReference type="EMBL" id="FONV01000019">
    <property type="protein sequence ID" value="SFF72717.1"/>
    <property type="molecule type" value="Genomic_DNA"/>
</dbReference>
<comment type="similarity">
    <text evidence="1">Belongs to the YciI family.</text>
</comment>
<evidence type="ECO:0000313" key="4">
    <source>
        <dbReference type="Proteomes" id="UP000199645"/>
    </source>
</evidence>
<dbReference type="STRING" id="35752.SAMN05421541_119113"/>
<dbReference type="AlphaFoldDB" id="A0A1I2L5J4"/>
<organism evidence="3 4">
    <name type="scientific">Actinoplanes philippinensis</name>
    <dbReference type="NCBI Taxonomy" id="35752"/>
    <lineage>
        <taxon>Bacteria</taxon>
        <taxon>Bacillati</taxon>
        <taxon>Actinomycetota</taxon>
        <taxon>Actinomycetes</taxon>
        <taxon>Micromonosporales</taxon>
        <taxon>Micromonosporaceae</taxon>
        <taxon>Actinoplanes</taxon>
    </lineage>
</organism>
<dbReference type="SUPFAM" id="SSF54909">
    <property type="entry name" value="Dimeric alpha+beta barrel"/>
    <property type="match status" value="1"/>
</dbReference>
<dbReference type="InterPro" id="IPR005545">
    <property type="entry name" value="YCII"/>
</dbReference>
<dbReference type="InterPro" id="IPR011008">
    <property type="entry name" value="Dimeric_a/b-barrel"/>
</dbReference>
<dbReference type="Proteomes" id="UP000199645">
    <property type="component" value="Unassembled WGS sequence"/>
</dbReference>
<protein>
    <submittedName>
        <fullName evidence="3">Uncharacterized conserved protein</fullName>
    </submittedName>
</protein>
<reference evidence="3 4" key="1">
    <citation type="submission" date="2016-10" db="EMBL/GenBank/DDBJ databases">
        <authorList>
            <person name="de Groot N.N."/>
        </authorList>
    </citation>
    <scope>NUCLEOTIDE SEQUENCE [LARGE SCALE GENOMIC DNA]</scope>
    <source>
        <strain evidence="3 4">DSM 43019</strain>
    </source>
</reference>
<keyword evidence="4" id="KW-1185">Reference proteome</keyword>
<dbReference type="RefSeq" id="WP_093621086.1">
    <property type="nucleotide sequence ID" value="NZ_BOMT01000074.1"/>
</dbReference>